<protein>
    <submittedName>
        <fullName evidence="1">Molybdopterin synthase sulfur carrier subunit</fullName>
    </submittedName>
</protein>
<dbReference type="CDD" id="cd00754">
    <property type="entry name" value="Ubl_MoaD"/>
    <property type="match status" value="1"/>
</dbReference>
<dbReference type="NCBIfam" id="TIGR01682">
    <property type="entry name" value="moaD"/>
    <property type="match status" value="1"/>
</dbReference>
<organism evidence="1 2">
    <name type="scientific">Sphingopyxis panaciterrulae</name>
    <dbReference type="NCBI Taxonomy" id="462372"/>
    <lineage>
        <taxon>Bacteria</taxon>
        <taxon>Pseudomonadati</taxon>
        <taxon>Pseudomonadota</taxon>
        <taxon>Alphaproteobacteria</taxon>
        <taxon>Sphingomonadales</taxon>
        <taxon>Sphingomonadaceae</taxon>
        <taxon>Sphingopyxis</taxon>
    </lineage>
</organism>
<evidence type="ECO:0000313" key="1">
    <source>
        <dbReference type="EMBL" id="MBB5706858.1"/>
    </source>
</evidence>
<dbReference type="Gene3D" id="3.10.20.30">
    <property type="match status" value="1"/>
</dbReference>
<dbReference type="Pfam" id="PF02597">
    <property type="entry name" value="ThiS"/>
    <property type="match status" value="1"/>
</dbReference>
<dbReference type="RefSeq" id="WP_184098144.1">
    <property type="nucleotide sequence ID" value="NZ_JACIJH010000006.1"/>
</dbReference>
<dbReference type="AlphaFoldDB" id="A0A7W9EQQ3"/>
<dbReference type="EMBL" id="JACIJH010000006">
    <property type="protein sequence ID" value="MBB5706858.1"/>
    <property type="molecule type" value="Genomic_DNA"/>
</dbReference>
<dbReference type="InterPro" id="IPR016155">
    <property type="entry name" value="Mopterin_synth/thiamin_S_b"/>
</dbReference>
<accession>A0A7W9EQQ3</accession>
<sequence length="85" mass="8727">MTLDIAYFAWVRERMGMAAETVALPAGIATVGDLVRWLAARDARGARAFAEPGRIRAAVDGAMVGADAPIGDAGEVALFPPVTGG</sequence>
<name>A0A7W9EQQ3_9SPHN</name>
<dbReference type="InterPro" id="IPR003749">
    <property type="entry name" value="ThiS/MoaD-like"/>
</dbReference>
<gene>
    <name evidence="1" type="ORF">FHR21_002217</name>
</gene>
<dbReference type="Proteomes" id="UP000537161">
    <property type="component" value="Unassembled WGS sequence"/>
</dbReference>
<dbReference type="SUPFAM" id="SSF54285">
    <property type="entry name" value="MoaD/ThiS"/>
    <property type="match status" value="1"/>
</dbReference>
<comment type="caution">
    <text evidence="1">The sequence shown here is derived from an EMBL/GenBank/DDBJ whole genome shotgun (WGS) entry which is preliminary data.</text>
</comment>
<evidence type="ECO:0000313" key="2">
    <source>
        <dbReference type="Proteomes" id="UP000537161"/>
    </source>
</evidence>
<keyword evidence="2" id="KW-1185">Reference proteome</keyword>
<reference evidence="1 2" key="1">
    <citation type="submission" date="2020-08" db="EMBL/GenBank/DDBJ databases">
        <title>Genomic Encyclopedia of Type Strains, Phase IV (KMG-IV): sequencing the most valuable type-strain genomes for metagenomic binning, comparative biology and taxonomic classification.</title>
        <authorList>
            <person name="Goeker M."/>
        </authorList>
    </citation>
    <scope>NUCLEOTIDE SEQUENCE [LARGE SCALE GENOMIC DNA]</scope>
    <source>
        <strain evidence="1 2">DSM 27163</strain>
    </source>
</reference>
<proteinExistence type="predicted"/>
<dbReference type="InterPro" id="IPR012675">
    <property type="entry name" value="Beta-grasp_dom_sf"/>
</dbReference>